<feature type="non-terminal residue" evidence="1">
    <location>
        <position position="24"/>
    </location>
</feature>
<accession>Q7M132</accession>
<sequence>MIINNNISAINAQRTLKFRNVDLR</sequence>
<reference evidence="1" key="1">
    <citation type="journal article" date="1992" name="J. Gen. Microbiol.">
        <title>The periplasmic flagella of Serpulina (Treponema) hyodysenteriae are composed of two sheath proteins and three core proteins.</title>
        <authorList>
            <person name="Koopman M.B.H."/>
            <person name="Baats E."/>
            <person name="van Vorstenbosch C.J.A.H.V."/>
            <person name="van der Zeijst B.A.M."/>
            <person name="Kusters J.G."/>
        </authorList>
    </citation>
    <scope>PROTEIN SEQUENCE</scope>
</reference>
<proteinExistence type="evidence at protein level"/>
<evidence type="ECO:0000313" key="1">
    <source>
        <dbReference type="PIR" id="C47689"/>
    </source>
</evidence>
<keyword id="KW-0903">Direct protein sequencing</keyword>
<dbReference type="AlphaFoldDB" id="Q7M132"/>
<dbReference type="PIR" id="C47689">
    <property type="entry name" value="C47689"/>
</dbReference>
<organism evidence="1">
    <name type="scientific">Brachyspira hyodysenteriae</name>
    <name type="common">Treponema hyodysenteriae</name>
    <dbReference type="NCBI Taxonomy" id="159"/>
    <lineage>
        <taxon>Bacteria</taxon>
        <taxon>Pseudomonadati</taxon>
        <taxon>Spirochaetota</taxon>
        <taxon>Spirochaetia</taxon>
        <taxon>Brachyspirales</taxon>
        <taxon>Brachyspiraceae</taxon>
        <taxon>Brachyspira</taxon>
    </lineage>
</organism>
<name>Q7M132_BRAHO</name>
<protein>
    <submittedName>
        <fullName evidence="1">Flagellar core protein, 34K</fullName>
    </submittedName>
</protein>